<gene>
    <name evidence="2" type="ORF">TorRG33x02_020860</name>
</gene>
<evidence type="ECO:0000259" key="1">
    <source>
        <dbReference type="Pfam" id="PF01738"/>
    </source>
</evidence>
<feature type="domain" description="Dienelactone hydrolase" evidence="1">
    <location>
        <begin position="39"/>
        <end position="239"/>
    </location>
</feature>
<keyword evidence="3" id="KW-1185">Reference proteome</keyword>
<dbReference type="InterPro" id="IPR002925">
    <property type="entry name" value="Dienelactn_hydro"/>
</dbReference>
<dbReference type="Proteomes" id="UP000237000">
    <property type="component" value="Unassembled WGS sequence"/>
</dbReference>
<dbReference type="InterPro" id="IPR029058">
    <property type="entry name" value="AB_hydrolase_fold"/>
</dbReference>
<dbReference type="Gene3D" id="3.40.50.1820">
    <property type="entry name" value="alpha/beta hydrolase"/>
    <property type="match status" value="1"/>
</dbReference>
<dbReference type="SUPFAM" id="SSF53474">
    <property type="entry name" value="alpha/beta-Hydrolases"/>
    <property type="match status" value="1"/>
</dbReference>
<dbReference type="Pfam" id="PF01738">
    <property type="entry name" value="DLH"/>
    <property type="match status" value="1"/>
</dbReference>
<dbReference type="OrthoDB" id="17560at2759"/>
<name>A0A2P5FWY9_TREOI</name>
<evidence type="ECO:0000313" key="2">
    <source>
        <dbReference type="EMBL" id="POO02302.1"/>
    </source>
</evidence>
<keyword evidence="2" id="KW-0378">Hydrolase</keyword>
<accession>A0A2P5FWY9</accession>
<dbReference type="GO" id="GO:0016787">
    <property type="term" value="F:hydrolase activity"/>
    <property type="evidence" value="ECO:0007669"/>
    <property type="project" value="UniProtKB-KW"/>
</dbReference>
<dbReference type="InParanoid" id="A0A2P5FWY9"/>
<dbReference type="EMBL" id="JXTC01000005">
    <property type="protein sequence ID" value="POO02302.1"/>
    <property type="molecule type" value="Genomic_DNA"/>
</dbReference>
<dbReference type="AlphaFoldDB" id="A0A2P5FWY9"/>
<reference evidence="3" key="1">
    <citation type="submission" date="2016-06" db="EMBL/GenBank/DDBJ databases">
        <title>Parallel loss of symbiosis genes in relatives of nitrogen-fixing non-legume Parasponia.</title>
        <authorList>
            <person name="Van Velzen R."/>
            <person name="Holmer R."/>
            <person name="Bu F."/>
            <person name="Rutten L."/>
            <person name="Van Zeijl A."/>
            <person name="Liu W."/>
            <person name="Santuari L."/>
            <person name="Cao Q."/>
            <person name="Sharma T."/>
            <person name="Shen D."/>
            <person name="Roswanjaya Y."/>
            <person name="Wardhani T."/>
            <person name="Kalhor M.S."/>
            <person name="Jansen J."/>
            <person name="Van den Hoogen J."/>
            <person name="Gungor B."/>
            <person name="Hartog M."/>
            <person name="Hontelez J."/>
            <person name="Verver J."/>
            <person name="Yang W.-C."/>
            <person name="Schijlen E."/>
            <person name="Repin R."/>
            <person name="Schilthuizen M."/>
            <person name="Schranz E."/>
            <person name="Heidstra R."/>
            <person name="Miyata K."/>
            <person name="Fedorova E."/>
            <person name="Kohlen W."/>
            <person name="Bisseling T."/>
            <person name="Smit S."/>
            <person name="Geurts R."/>
        </authorList>
    </citation>
    <scope>NUCLEOTIDE SEQUENCE [LARGE SCALE GENOMIC DNA]</scope>
    <source>
        <strain evidence="3">cv. RG33-2</strain>
    </source>
</reference>
<dbReference type="PANTHER" id="PTHR17630">
    <property type="entry name" value="DIENELACTONE HYDROLASE"/>
    <property type="match status" value="1"/>
</dbReference>
<organism evidence="2 3">
    <name type="scientific">Trema orientale</name>
    <name type="common">Charcoal tree</name>
    <name type="synonym">Celtis orientalis</name>
    <dbReference type="NCBI Taxonomy" id="63057"/>
    <lineage>
        <taxon>Eukaryota</taxon>
        <taxon>Viridiplantae</taxon>
        <taxon>Streptophyta</taxon>
        <taxon>Embryophyta</taxon>
        <taxon>Tracheophyta</taxon>
        <taxon>Spermatophyta</taxon>
        <taxon>Magnoliopsida</taxon>
        <taxon>eudicotyledons</taxon>
        <taxon>Gunneridae</taxon>
        <taxon>Pentapetalae</taxon>
        <taxon>rosids</taxon>
        <taxon>fabids</taxon>
        <taxon>Rosales</taxon>
        <taxon>Cannabaceae</taxon>
        <taxon>Trema</taxon>
    </lineage>
</organism>
<comment type="caution">
    <text evidence="2">The sequence shown here is derived from an EMBL/GenBank/DDBJ whole genome shotgun (WGS) entry which is preliminary data.</text>
</comment>
<sequence>MSGPQCLTNPPILNASSGLGHVYNLGGLPSYVVGFPDPKLAMVAIVLVSDVYGYETPNLRKIADKAAATGFFVAVPDFLKGDPYNRENTSRPIPVWLKDHSPEEGSEKAKVVIQDLKSKGFSAIGFAGFCWGGKVVVELAKTNSIRAAMLLHPSFVTVDDIKEVKVPLAVLGAEFDGGLPPKLLKQFEAILKEKHEIESFVKIFPGVKHGWTLRYNASDEAARKSADEAHHDLIQWFKKTIK</sequence>
<protein>
    <submittedName>
        <fullName evidence="2">Dienelactone hydrolase</fullName>
    </submittedName>
</protein>
<proteinExistence type="predicted"/>
<dbReference type="STRING" id="63057.A0A2P5FWY9"/>
<dbReference type="PANTHER" id="PTHR17630:SF97">
    <property type="entry name" value="ENDO-1,31,4-BETA-D-GLUCANASE-LIKE"/>
    <property type="match status" value="1"/>
</dbReference>
<evidence type="ECO:0000313" key="3">
    <source>
        <dbReference type="Proteomes" id="UP000237000"/>
    </source>
</evidence>